<evidence type="ECO:0000259" key="5">
    <source>
        <dbReference type="PROSITE" id="PS50835"/>
    </source>
</evidence>
<dbReference type="SMART" id="SM00408">
    <property type="entry name" value="IGc2"/>
    <property type="match status" value="2"/>
</dbReference>
<dbReference type="PROSITE" id="PS50835">
    <property type="entry name" value="IG_LIKE"/>
    <property type="match status" value="2"/>
</dbReference>
<dbReference type="Proteomes" id="UP000314983">
    <property type="component" value="Chromosome 23"/>
</dbReference>
<evidence type="ECO:0000256" key="2">
    <source>
        <dbReference type="ARBA" id="ARBA00022490"/>
    </source>
</evidence>
<proteinExistence type="predicted"/>
<evidence type="ECO:0000313" key="6">
    <source>
        <dbReference type="Ensembl" id="ENSEEEP00000064116.1"/>
    </source>
</evidence>
<dbReference type="SMART" id="SM00409">
    <property type="entry name" value="IG"/>
    <property type="match status" value="2"/>
</dbReference>
<dbReference type="Pfam" id="PF07679">
    <property type="entry name" value="I-set"/>
    <property type="match status" value="2"/>
</dbReference>
<dbReference type="InterPro" id="IPR003599">
    <property type="entry name" value="Ig_sub"/>
</dbReference>
<keyword evidence="4" id="KW-1015">Disulfide bond</keyword>
<dbReference type="InterPro" id="IPR007110">
    <property type="entry name" value="Ig-like_dom"/>
</dbReference>
<dbReference type="InterPro" id="IPR036179">
    <property type="entry name" value="Ig-like_dom_sf"/>
</dbReference>
<keyword evidence="2" id="KW-0963">Cytoplasm</keyword>
<dbReference type="InterPro" id="IPR003598">
    <property type="entry name" value="Ig_sub2"/>
</dbReference>
<dbReference type="Ensembl" id="ENSEEET00000065103.1">
    <property type="protein sequence ID" value="ENSEEEP00000064116.1"/>
    <property type="gene ID" value="ENSEEEG00000026097.1"/>
</dbReference>
<dbReference type="PANTHER" id="PTHR35971:SF5">
    <property type="entry name" value="OBSCURIN LIKE CYTOSKELETAL ADAPTOR 1"/>
    <property type="match status" value="1"/>
</dbReference>
<reference evidence="6 7" key="1">
    <citation type="submission" date="2020-05" db="EMBL/GenBank/DDBJ databases">
        <title>Electrophorus electricus (electric eel) genome, fEleEle1, primary haplotype.</title>
        <authorList>
            <person name="Myers G."/>
            <person name="Meyer A."/>
            <person name="Fedrigo O."/>
            <person name="Formenti G."/>
            <person name="Rhie A."/>
            <person name="Tracey A."/>
            <person name="Sims Y."/>
            <person name="Jarvis E.D."/>
        </authorList>
    </citation>
    <scope>NUCLEOTIDE SEQUENCE [LARGE SCALE GENOMIC DNA]</scope>
</reference>
<evidence type="ECO:0000256" key="4">
    <source>
        <dbReference type="ARBA" id="ARBA00023157"/>
    </source>
</evidence>
<name>A0AAY5F4W9_ELEEL</name>
<dbReference type="FunFam" id="2.60.40.10:FF:000228">
    <property type="entry name" value="obscurin isoform X4"/>
    <property type="match status" value="1"/>
</dbReference>
<reference evidence="6" key="2">
    <citation type="submission" date="2025-08" db="UniProtKB">
        <authorList>
            <consortium name="Ensembl"/>
        </authorList>
    </citation>
    <scope>IDENTIFICATION</scope>
</reference>
<dbReference type="InterPro" id="IPR013098">
    <property type="entry name" value="Ig_I-set"/>
</dbReference>
<evidence type="ECO:0000313" key="7">
    <source>
        <dbReference type="Proteomes" id="UP000314983"/>
    </source>
</evidence>
<evidence type="ECO:0000256" key="3">
    <source>
        <dbReference type="ARBA" id="ARBA00022553"/>
    </source>
</evidence>
<feature type="domain" description="Ig-like" evidence="5">
    <location>
        <begin position="16"/>
        <end position="108"/>
    </location>
</feature>
<dbReference type="PANTHER" id="PTHR35971">
    <property type="entry name" value="SI:DKEY-31G6.6"/>
    <property type="match status" value="1"/>
</dbReference>
<dbReference type="Gene3D" id="2.60.40.10">
    <property type="entry name" value="Immunoglobulins"/>
    <property type="match status" value="2"/>
</dbReference>
<feature type="domain" description="Ig-like" evidence="5">
    <location>
        <begin position="120"/>
        <end position="202"/>
    </location>
</feature>
<dbReference type="CDD" id="cd00096">
    <property type="entry name" value="Ig"/>
    <property type="match status" value="1"/>
</dbReference>
<comment type="subcellular location">
    <subcellularLocation>
        <location evidence="1">Cytoplasm</location>
    </subcellularLocation>
</comment>
<dbReference type="InterPro" id="IPR013783">
    <property type="entry name" value="Ig-like_fold"/>
</dbReference>
<sequence>TVDSTAVFVQTKEPKPQLQLKVGLIVFWNKLKNQVAEEGKAVTLHCELSRSGAAVEWWKGEKLLQPGQKYQLRERDASHELVITDTVPEDSGVYTCVCEGQKSKATIRIAGTRIRLCVATTFKQNLKNQEAPEGGSVVLRCELSKSSVPVQWWKGEQCLMPGGRYRMRQDSNVAEMEITDVLPDHAGMYSCVTANQKSSQVNCKVYDVGLKKICFTSSSSHFPAGARGSGFQRRRQCCVHL</sequence>
<keyword evidence="3" id="KW-0597">Phosphoprotein</keyword>
<dbReference type="GO" id="GO:0005737">
    <property type="term" value="C:cytoplasm"/>
    <property type="evidence" value="ECO:0007669"/>
    <property type="project" value="UniProtKB-SubCell"/>
</dbReference>
<dbReference type="AlphaFoldDB" id="A0AAY5F4W9"/>
<accession>A0AAY5F4W9</accession>
<protein>
    <recommendedName>
        <fullName evidence="5">Ig-like domain-containing protein</fullName>
    </recommendedName>
</protein>
<dbReference type="SUPFAM" id="SSF48726">
    <property type="entry name" value="Immunoglobulin"/>
    <property type="match status" value="2"/>
</dbReference>
<dbReference type="GeneTree" id="ENSGT00940000154756"/>
<keyword evidence="7" id="KW-1185">Reference proteome</keyword>
<evidence type="ECO:0000256" key="1">
    <source>
        <dbReference type="ARBA" id="ARBA00004496"/>
    </source>
</evidence>
<dbReference type="InterPro" id="IPR052385">
    <property type="entry name" value="Obscurin/Obscurin-like_Reg"/>
</dbReference>
<reference evidence="6" key="3">
    <citation type="submission" date="2025-09" db="UniProtKB">
        <authorList>
            <consortium name="Ensembl"/>
        </authorList>
    </citation>
    <scope>IDENTIFICATION</scope>
</reference>
<organism evidence="6 7">
    <name type="scientific">Electrophorus electricus</name>
    <name type="common">Electric eel</name>
    <name type="synonym">Gymnotus electricus</name>
    <dbReference type="NCBI Taxonomy" id="8005"/>
    <lineage>
        <taxon>Eukaryota</taxon>
        <taxon>Metazoa</taxon>
        <taxon>Chordata</taxon>
        <taxon>Craniata</taxon>
        <taxon>Vertebrata</taxon>
        <taxon>Euteleostomi</taxon>
        <taxon>Actinopterygii</taxon>
        <taxon>Neopterygii</taxon>
        <taxon>Teleostei</taxon>
        <taxon>Ostariophysi</taxon>
        <taxon>Gymnotiformes</taxon>
        <taxon>Gymnotoidei</taxon>
        <taxon>Gymnotidae</taxon>
        <taxon>Electrophorus</taxon>
    </lineage>
</organism>